<dbReference type="AlphaFoldDB" id="M7NRV3"/>
<evidence type="ECO:0000256" key="2">
    <source>
        <dbReference type="ARBA" id="ARBA00022617"/>
    </source>
</evidence>
<name>M7NRV3_9BACT</name>
<dbReference type="InterPro" id="IPR001486">
    <property type="entry name" value="Hemoglobin_trunc"/>
</dbReference>
<dbReference type="OrthoDB" id="25954at2"/>
<keyword evidence="2" id="KW-0349">Heme</keyword>
<protein>
    <recommendedName>
        <fullName evidence="7">Group 3 truncated hemoglobin ctb</fullName>
    </recommendedName>
</protein>
<keyword evidence="1" id="KW-0813">Transport</keyword>
<evidence type="ECO:0000256" key="1">
    <source>
        <dbReference type="ARBA" id="ARBA00022448"/>
    </source>
</evidence>
<dbReference type="RefSeq" id="WP_009193866.1">
    <property type="nucleotide sequence ID" value="NZ_AODQ01000006.1"/>
</dbReference>
<proteinExistence type="predicted"/>
<evidence type="ECO:0008006" key="7">
    <source>
        <dbReference type="Google" id="ProtNLM"/>
    </source>
</evidence>
<gene>
    <name evidence="5" type="ORF">ADICEAN_00459</name>
</gene>
<sequence>MKNDIRSPADVKLMVDTFYLKVQADALLGPVFNDIAQTDWDTHLPIMYTFWENLLLGTARYNGRPFPKHAPLPIDPNHFMQWINLFEATIDELFVGEKAEEAKGRARAIALVFMGKMGLLKDGEWAAPENRIQ</sequence>
<keyword evidence="6" id="KW-1185">Reference proteome</keyword>
<dbReference type="Proteomes" id="UP000011910">
    <property type="component" value="Unassembled WGS sequence"/>
</dbReference>
<evidence type="ECO:0000256" key="4">
    <source>
        <dbReference type="ARBA" id="ARBA00023004"/>
    </source>
</evidence>
<organism evidence="5 6">
    <name type="scientific">Cesiribacter andamanensis AMV16</name>
    <dbReference type="NCBI Taxonomy" id="1279009"/>
    <lineage>
        <taxon>Bacteria</taxon>
        <taxon>Pseudomonadati</taxon>
        <taxon>Bacteroidota</taxon>
        <taxon>Cytophagia</taxon>
        <taxon>Cytophagales</taxon>
        <taxon>Cesiribacteraceae</taxon>
        <taxon>Cesiribacter</taxon>
    </lineage>
</organism>
<dbReference type="GO" id="GO:0046872">
    <property type="term" value="F:metal ion binding"/>
    <property type="evidence" value="ECO:0007669"/>
    <property type="project" value="UniProtKB-KW"/>
</dbReference>
<dbReference type="InterPro" id="IPR012292">
    <property type="entry name" value="Globin/Proto"/>
</dbReference>
<dbReference type="CDD" id="cd08916">
    <property type="entry name" value="TrHb3_P"/>
    <property type="match status" value="1"/>
</dbReference>
<evidence type="ECO:0000313" key="5">
    <source>
        <dbReference type="EMBL" id="EMR04425.1"/>
    </source>
</evidence>
<evidence type="ECO:0000256" key="3">
    <source>
        <dbReference type="ARBA" id="ARBA00022723"/>
    </source>
</evidence>
<evidence type="ECO:0000313" key="6">
    <source>
        <dbReference type="Proteomes" id="UP000011910"/>
    </source>
</evidence>
<reference evidence="5 6" key="1">
    <citation type="journal article" date="2013" name="Genome Announc.">
        <title>Draft Genome Sequence of Cesiribacter andamanensis Strain AMV16T, Isolated from a Soil Sample from a Mud Volcano in the Andaman Islands, India.</title>
        <authorList>
            <person name="Shivaji S."/>
            <person name="Ara S."/>
            <person name="Begum Z."/>
            <person name="Srinivas T.N."/>
            <person name="Singh A."/>
            <person name="Kumar Pinnaka A."/>
        </authorList>
    </citation>
    <scope>NUCLEOTIDE SEQUENCE [LARGE SCALE GENOMIC DNA]</scope>
    <source>
        <strain evidence="5 6">AMV16</strain>
    </source>
</reference>
<dbReference type="SUPFAM" id="SSF46458">
    <property type="entry name" value="Globin-like"/>
    <property type="match status" value="1"/>
</dbReference>
<dbReference type="InterPro" id="IPR009050">
    <property type="entry name" value="Globin-like_sf"/>
</dbReference>
<dbReference type="Pfam" id="PF01152">
    <property type="entry name" value="Bac_globin"/>
    <property type="match status" value="1"/>
</dbReference>
<accession>M7NRV3</accession>
<keyword evidence="3" id="KW-0479">Metal-binding</keyword>
<keyword evidence="4" id="KW-0408">Iron</keyword>
<dbReference type="GO" id="GO:0019825">
    <property type="term" value="F:oxygen binding"/>
    <property type="evidence" value="ECO:0007669"/>
    <property type="project" value="InterPro"/>
</dbReference>
<dbReference type="GO" id="GO:0020037">
    <property type="term" value="F:heme binding"/>
    <property type="evidence" value="ECO:0007669"/>
    <property type="project" value="InterPro"/>
</dbReference>
<dbReference type="Gene3D" id="1.10.490.10">
    <property type="entry name" value="Globins"/>
    <property type="match status" value="1"/>
</dbReference>
<dbReference type="STRING" id="1279009.ADICEAN_00459"/>
<dbReference type="eggNOG" id="COG2346">
    <property type="taxonomic scope" value="Bacteria"/>
</dbReference>
<comment type="caution">
    <text evidence="5">The sequence shown here is derived from an EMBL/GenBank/DDBJ whole genome shotgun (WGS) entry which is preliminary data.</text>
</comment>
<dbReference type="EMBL" id="AODQ01000006">
    <property type="protein sequence ID" value="EMR04425.1"/>
    <property type="molecule type" value="Genomic_DNA"/>
</dbReference>